<feature type="site" description="Interacts with tRNA" evidence="9">
    <location>
        <position position="104"/>
    </location>
</feature>
<dbReference type="GO" id="GO:0000049">
    <property type="term" value="F:tRNA binding"/>
    <property type="evidence" value="ECO:0007669"/>
    <property type="project" value="UniProtKB-UniRule"/>
</dbReference>
<comment type="catalytic activity">
    <reaction evidence="9">
        <text>5,6-dihydrouridine(20) in tRNA + NAD(+) = uridine(20) in tRNA + NADH + H(+)</text>
        <dbReference type="Rhea" id="RHEA:53340"/>
        <dbReference type="Rhea" id="RHEA-COMP:13533"/>
        <dbReference type="Rhea" id="RHEA-COMP:13534"/>
        <dbReference type="ChEBI" id="CHEBI:15378"/>
        <dbReference type="ChEBI" id="CHEBI:57540"/>
        <dbReference type="ChEBI" id="CHEBI:57945"/>
        <dbReference type="ChEBI" id="CHEBI:65315"/>
        <dbReference type="ChEBI" id="CHEBI:74443"/>
        <dbReference type="EC" id="1.3.1.91"/>
    </reaction>
</comment>
<dbReference type="EMBL" id="CP006773">
    <property type="protein sequence ID" value="AHD00611.1"/>
    <property type="molecule type" value="Genomic_DNA"/>
</dbReference>
<comment type="similarity">
    <text evidence="10">Belongs to the dus family.</text>
</comment>
<name>V9VPH3_9RHOB</name>
<dbReference type="InterPro" id="IPR013785">
    <property type="entry name" value="Aldolase_TIM"/>
</dbReference>
<comment type="catalytic activity">
    <reaction evidence="9">
        <text>5,6-dihydrouridine(20) in tRNA + NADP(+) = uridine(20) in tRNA + NADPH + H(+)</text>
        <dbReference type="Rhea" id="RHEA:53336"/>
        <dbReference type="Rhea" id="RHEA-COMP:13533"/>
        <dbReference type="Rhea" id="RHEA-COMP:13534"/>
        <dbReference type="ChEBI" id="CHEBI:15378"/>
        <dbReference type="ChEBI" id="CHEBI:57783"/>
        <dbReference type="ChEBI" id="CHEBI:58349"/>
        <dbReference type="ChEBI" id="CHEBI:65315"/>
        <dbReference type="ChEBI" id="CHEBI:74443"/>
        <dbReference type="EC" id="1.3.1.91"/>
    </reaction>
</comment>
<dbReference type="Proteomes" id="UP000018780">
    <property type="component" value="Chromosome"/>
</dbReference>
<keyword evidence="12" id="KW-0547">Nucleotide-binding</keyword>
<feature type="site" description="Interacts with tRNA; defines subfamily-specific binding signature" evidence="9">
    <location>
        <position position="190"/>
    </location>
</feature>
<comment type="similarity">
    <text evidence="9">Belongs to the Dus family. DusA subfamily.</text>
</comment>
<dbReference type="PROSITE" id="PS01136">
    <property type="entry name" value="UPF0034"/>
    <property type="match status" value="1"/>
</dbReference>
<keyword evidence="7 9" id="KW-0694">RNA-binding</keyword>
<dbReference type="CDD" id="cd02801">
    <property type="entry name" value="DUS_like_FMN"/>
    <property type="match status" value="1"/>
</dbReference>
<feature type="site" description="Interacts with tRNA; defines subfamily-specific binding signature" evidence="9">
    <location>
        <position position="310"/>
    </location>
</feature>
<evidence type="ECO:0000256" key="9">
    <source>
        <dbReference type="HAMAP-Rule" id="MF_02041"/>
    </source>
</evidence>
<dbReference type="PANTHER" id="PTHR42907">
    <property type="entry name" value="FMN-LINKED OXIDOREDUCTASES SUPERFAMILY PROTEIN"/>
    <property type="match status" value="1"/>
</dbReference>
<dbReference type="InterPro" id="IPR035587">
    <property type="entry name" value="DUS-like_FMN-bd"/>
</dbReference>
<dbReference type="KEGG" id="lmd:METH_07785"/>
<evidence type="ECO:0000313" key="15">
    <source>
        <dbReference type="Proteomes" id="UP000018780"/>
    </source>
</evidence>
<sequence length="340" mass="36797">MDSKNQEKSGFSEVRRAARLSIAPMMDWTTSDCRFLHRLLSRETLLYTEMVTAPALVRGGALHLLEFHTDEHPVALQLGGSDPVELAEAARLGAEAGYDEINLNCGCPSDRVQSGAFGAVLMQTPELVADCVAAMREAVKAAVTVKCRIGVDDQEPEKVLPDFLDKIRSAGCRRVTIHARKAWLQGLSPKENRDIPPLDYDLVHKMKAAFPDLHISINGGIATLSEAKTHLDRGLDGVMVGRAAYHQPADVLCAADPEIYGTGSVSEPCQAVRQMLPYIEARLGEGAKLNQITRHMLGLFAGKPGARQWRRTLSEGACRAGAGPELVEQALAQVADRAAA</sequence>
<accession>V9VPH3</accession>
<evidence type="ECO:0000256" key="12">
    <source>
        <dbReference type="PIRSR" id="PIRSR006621-2"/>
    </source>
</evidence>
<dbReference type="Gene3D" id="3.20.20.70">
    <property type="entry name" value="Aldolase class I"/>
    <property type="match status" value="1"/>
</dbReference>
<protein>
    <recommendedName>
        <fullName evidence="9">tRNA-dihydrouridine(20/20a) synthase</fullName>
        <ecNumber evidence="9">1.3.1.91</ecNumber>
    </recommendedName>
    <alternativeName>
        <fullName evidence="9">U20-specific dihydrouridine synthase</fullName>
        <shortName evidence="9">U20-specific Dus</shortName>
    </alternativeName>
    <alternativeName>
        <fullName evidence="9">tRNA-dihydrouridine synthase A</fullName>
    </alternativeName>
</protein>
<evidence type="ECO:0000256" key="11">
    <source>
        <dbReference type="PIRSR" id="PIRSR006621-1"/>
    </source>
</evidence>
<evidence type="ECO:0000313" key="14">
    <source>
        <dbReference type="EMBL" id="AHD00611.1"/>
    </source>
</evidence>
<dbReference type="NCBIfam" id="NF008774">
    <property type="entry name" value="PRK11815.1"/>
    <property type="match status" value="1"/>
</dbReference>
<dbReference type="PIRSF" id="PIRSF006621">
    <property type="entry name" value="Dus"/>
    <property type="match status" value="1"/>
</dbReference>
<keyword evidence="6 9" id="KW-0521">NADP</keyword>
<proteinExistence type="inferred from homology"/>
<reference evidence="14 15" key="1">
    <citation type="submission" date="2013-09" db="EMBL/GenBank/DDBJ databases">
        <authorList>
            <consortium name="DOE Joint Genome Institute"/>
            <person name="Klenk H.-P."/>
            <person name="Huntemann M."/>
            <person name="Han J."/>
            <person name="Chen A."/>
            <person name="Kyrpides N."/>
            <person name="Mavromatis K."/>
            <person name="Markowitz V."/>
            <person name="Palaniappan K."/>
            <person name="Ivanova N."/>
            <person name="Schaumberg A."/>
            <person name="Pati A."/>
            <person name="Liolios K."/>
            <person name="Nordberg H.P."/>
            <person name="Cantor M.N."/>
            <person name="Hua S.X."/>
            <person name="Woyke T."/>
        </authorList>
    </citation>
    <scope>NUCLEOTIDE SEQUENCE [LARGE SCALE GENOMIC DNA]</scope>
    <source>
        <strain evidence="14 15">DSM 14336</strain>
    </source>
</reference>
<feature type="site" description="Interacts with tRNA; defines subfamily-specific binding signature" evidence="9">
    <location>
        <position position="307"/>
    </location>
</feature>
<evidence type="ECO:0000256" key="4">
    <source>
        <dbReference type="ARBA" id="ARBA00022643"/>
    </source>
</evidence>
<keyword evidence="3 9" id="KW-0285">Flavoprotein</keyword>
<keyword evidence="4 9" id="KW-0288">FMN</keyword>
<comment type="function">
    <text evidence="9">Catalyzes the synthesis of 5,6-dihydrouridine (D), a modified base found in the D-loop of most tRNAs, via the reduction of the C5-C6 double bond in target uridines. Specifically modifies U20 and U20a in tRNAs.</text>
</comment>
<keyword evidence="15" id="KW-1185">Reference proteome</keyword>
<dbReference type="SUPFAM" id="SSF51395">
    <property type="entry name" value="FMN-linked oxidoreductases"/>
    <property type="match status" value="1"/>
</dbReference>
<dbReference type="PANTHER" id="PTHR42907:SF1">
    <property type="entry name" value="FMN-LINKED OXIDOREDUCTASES SUPERFAMILY PROTEIN"/>
    <property type="match status" value="1"/>
</dbReference>
<feature type="binding site" evidence="9 12">
    <location>
        <begin position="241"/>
        <end position="242"/>
    </location>
    <ligand>
        <name>FMN</name>
        <dbReference type="ChEBI" id="CHEBI:58210"/>
    </ligand>
</feature>
<dbReference type="Pfam" id="PF01207">
    <property type="entry name" value="Dus"/>
    <property type="match status" value="1"/>
</dbReference>
<dbReference type="GO" id="GO:0102266">
    <property type="term" value="F:tRNA-dihydrouridine20a synthase activity"/>
    <property type="evidence" value="ECO:0007669"/>
    <property type="project" value="RHEA"/>
</dbReference>
<feature type="binding site" evidence="9 12">
    <location>
        <position position="146"/>
    </location>
    <ligand>
        <name>FMN</name>
        <dbReference type="ChEBI" id="CHEBI:58210"/>
    </ligand>
</feature>
<dbReference type="HAMAP" id="MF_02041">
    <property type="entry name" value="DusA_subfam"/>
    <property type="match status" value="1"/>
</dbReference>
<keyword evidence="5 9" id="KW-0819">tRNA processing</keyword>
<evidence type="ECO:0000256" key="10">
    <source>
        <dbReference type="PIRNR" id="PIRNR006621"/>
    </source>
</evidence>
<comment type="catalytic activity">
    <reaction evidence="9">
        <text>5,6-dihydrouridine(20a) in tRNA + NADP(+) = uridine(20a) in tRNA + NADPH + H(+)</text>
        <dbReference type="Rhea" id="RHEA:53344"/>
        <dbReference type="Rhea" id="RHEA-COMP:13535"/>
        <dbReference type="Rhea" id="RHEA-COMP:13536"/>
        <dbReference type="ChEBI" id="CHEBI:15378"/>
        <dbReference type="ChEBI" id="CHEBI:57783"/>
        <dbReference type="ChEBI" id="CHEBI:58349"/>
        <dbReference type="ChEBI" id="CHEBI:65315"/>
        <dbReference type="ChEBI" id="CHEBI:74443"/>
    </reaction>
</comment>
<dbReference type="EC" id="1.3.1.91" evidence="9"/>
<evidence type="ECO:0000256" key="1">
    <source>
        <dbReference type="ARBA" id="ARBA00001917"/>
    </source>
</evidence>
<dbReference type="InterPro" id="IPR001269">
    <property type="entry name" value="DUS_fam"/>
</dbReference>
<feature type="binding site" evidence="9 12">
    <location>
        <position position="178"/>
    </location>
    <ligand>
        <name>FMN</name>
        <dbReference type="ChEBI" id="CHEBI:58210"/>
    </ligand>
</feature>
<dbReference type="GO" id="GO:0050660">
    <property type="term" value="F:flavin adenine dinucleotide binding"/>
    <property type="evidence" value="ECO:0007669"/>
    <property type="project" value="InterPro"/>
</dbReference>
<feature type="domain" description="DUS-like FMN-binding" evidence="13">
    <location>
        <begin position="22"/>
        <end position="331"/>
    </location>
</feature>
<dbReference type="InterPro" id="IPR004653">
    <property type="entry name" value="DusA"/>
</dbReference>
<evidence type="ECO:0000256" key="2">
    <source>
        <dbReference type="ARBA" id="ARBA00022555"/>
    </source>
</evidence>
<dbReference type="HOGENOM" id="CLU_013299_2_1_5"/>
<dbReference type="GO" id="GO:0102264">
    <property type="term" value="F:tRNA-dihydrouridine20 synthase activity"/>
    <property type="evidence" value="ECO:0007669"/>
    <property type="project" value="UniProtKB-EC"/>
</dbReference>
<keyword evidence="8 9" id="KW-0560">Oxidoreductase</keyword>
<dbReference type="Gene3D" id="1.20.120.1460">
    <property type="match status" value="1"/>
</dbReference>
<feature type="binding site" evidence="9 12">
    <location>
        <position position="77"/>
    </location>
    <ligand>
        <name>FMN</name>
        <dbReference type="ChEBI" id="CHEBI:58210"/>
    </ligand>
</feature>
<evidence type="ECO:0000256" key="6">
    <source>
        <dbReference type="ARBA" id="ARBA00022857"/>
    </source>
</evidence>
<dbReference type="GO" id="GO:0010181">
    <property type="term" value="F:FMN binding"/>
    <property type="evidence" value="ECO:0007669"/>
    <property type="project" value="UniProtKB-UniRule"/>
</dbReference>
<feature type="binding site" evidence="9 12">
    <location>
        <begin position="218"/>
        <end position="220"/>
    </location>
    <ligand>
        <name>FMN</name>
        <dbReference type="ChEBI" id="CHEBI:58210"/>
    </ligand>
</feature>
<feature type="site" description="Interacts with tRNA" evidence="9">
    <location>
        <position position="193"/>
    </location>
</feature>
<dbReference type="InterPro" id="IPR018517">
    <property type="entry name" value="tRNA_hU_synthase_CS"/>
</dbReference>
<evidence type="ECO:0000256" key="5">
    <source>
        <dbReference type="ARBA" id="ARBA00022694"/>
    </source>
</evidence>
<keyword evidence="2 9" id="KW-0820">tRNA-binding</keyword>
<evidence type="ECO:0000256" key="3">
    <source>
        <dbReference type="ARBA" id="ARBA00022630"/>
    </source>
</evidence>
<comment type="catalytic activity">
    <reaction evidence="9">
        <text>5,6-dihydrouridine(20a) in tRNA + NAD(+) = uridine(20a) in tRNA + NADH + H(+)</text>
        <dbReference type="Rhea" id="RHEA:53348"/>
        <dbReference type="Rhea" id="RHEA-COMP:13535"/>
        <dbReference type="Rhea" id="RHEA-COMP:13536"/>
        <dbReference type="ChEBI" id="CHEBI:15378"/>
        <dbReference type="ChEBI" id="CHEBI:57540"/>
        <dbReference type="ChEBI" id="CHEBI:57945"/>
        <dbReference type="ChEBI" id="CHEBI:65315"/>
        <dbReference type="ChEBI" id="CHEBI:74443"/>
    </reaction>
</comment>
<evidence type="ECO:0000256" key="8">
    <source>
        <dbReference type="ARBA" id="ARBA00023002"/>
    </source>
</evidence>
<gene>
    <name evidence="9" type="primary">dusA</name>
    <name evidence="14" type="ORF">METH_07785</name>
</gene>
<comment type="cofactor">
    <cofactor evidence="1 9 10 12">
        <name>FMN</name>
        <dbReference type="ChEBI" id="CHEBI:58210"/>
    </cofactor>
</comment>
<organism evidence="14 15">
    <name type="scientific">Leisingera methylohalidivorans DSM 14336</name>
    <dbReference type="NCBI Taxonomy" id="999552"/>
    <lineage>
        <taxon>Bacteria</taxon>
        <taxon>Pseudomonadati</taxon>
        <taxon>Pseudomonadota</taxon>
        <taxon>Alphaproteobacteria</taxon>
        <taxon>Rhodobacterales</taxon>
        <taxon>Roseobacteraceae</taxon>
        <taxon>Leisingera</taxon>
    </lineage>
</organism>
<dbReference type="AlphaFoldDB" id="V9VPH3"/>
<dbReference type="NCBIfam" id="TIGR00742">
    <property type="entry name" value="yjbN"/>
    <property type="match status" value="1"/>
</dbReference>
<dbReference type="STRING" id="999552.METH_07785"/>
<evidence type="ECO:0000256" key="7">
    <source>
        <dbReference type="ARBA" id="ARBA00022884"/>
    </source>
</evidence>
<dbReference type="PATRIC" id="fig|999552.6.peg.1567"/>
<feature type="binding site" evidence="9 12">
    <location>
        <begin position="24"/>
        <end position="26"/>
    </location>
    <ligand>
        <name>FMN</name>
        <dbReference type="ChEBI" id="CHEBI:58210"/>
    </ligand>
</feature>
<feature type="active site" description="Proton donor" evidence="9 11">
    <location>
        <position position="107"/>
    </location>
</feature>
<evidence type="ECO:0000259" key="13">
    <source>
        <dbReference type="Pfam" id="PF01207"/>
    </source>
</evidence>